<evidence type="ECO:0000313" key="1">
    <source>
        <dbReference type="EMBL" id="PIL40474.1"/>
    </source>
</evidence>
<dbReference type="EMBL" id="PDOB01000008">
    <property type="protein sequence ID" value="PIL40474.1"/>
    <property type="molecule type" value="Genomic_DNA"/>
</dbReference>
<gene>
    <name evidence="1" type="ORF">CR103_07400</name>
</gene>
<keyword evidence="2" id="KW-1185">Reference proteome</keyword>
<comment type="caution">
    <text evidence="1">The sequence shown here is derived from an EMBL/GenBank/DDBJ whole genome shotgun (WGS) entry which is preliminary data.</text>
</comment>
<sequence>MQEITTATAELEQQEDYAIAGLGALLFRWKKEHDSILPAIGLLSELMQALNETAKEAYEMEGTDVEKLARVRSAVCQRIVDEMGANEDPETPE</sequence>
<organism evidence="1 2">
    <name type="scientific">Massilia psychrophila</name>
    <dbReference type="NCBI Taxonomy" id="1603353"/>
    <lineage>
        <taxon>Bacteria</taxon>
        <taxon>Pseudomonadati</taxon>
        <taxon>Pseudomonadota</taxon>
        <taxon>Betaproteobacteria</taxon>
        <taxon>Burkholderiales</taxon>
        <taxon>Oxalobacteraceae</taxon>
        <taxon>Telluria group</taxon>
        <taxon>Massilia</taxon>
    </lineage>
</organism>
<dbReference type="RefSeq" id="WP_099915354.1">
    <property type="nucleotide sequence ID" value="NZ_BMHS01000026.1"/>
</dbReference>
<accession>A0A2G8T377</accession>
<name>A0A2G8T377_9BURK</name>
<evidence type="ECO:0000313" key="2">
    <source>
        <dbReference type="Proteomes" id="UP000228593"/>
    </source>
</evidence>
<dbReference type="AlphaFoldDB" id="A0A2G8T377"/>
<dbReference type="Proteomes" id="UP000228593">
    <property type="component" value="Unassembled WGS sequence"/>
</dbReference>
<proteinExistence type="predicted"/>
<protein>
    <submittedName>
        <fullName evidence="1">Uncharacterized protein</fullName>
    </submittedName>
</protein>
<reference evidence="1 2" key="1">
    <citation type="submission" date="2017-10" db="EMBL/GenBank/DDBJ databases">
        <title>Massilia psychrophilum sp. nov., a novel purple-pigmented bacterium isolated from Tianshan glacier, Xinjiang Municipality, China.</title>
        <authorList>
            <person name="Wang H."/>
        </authorList>
    </citation>
    <scope>NUCLEOTIDE SEQUENCE [LARGE SCALE GENOMIC DNA]</scope>
    <source>
        <strain evidence="1 2">JCM 30813</strain>
    </source>
</reference>